<accession>A0A0A9BVC1</accession>
<name>A0A0A9BVC1_ARUDO</name>
<protein>
    <submittedName>
        <fullName evidence="1">Uncharacterized protein</fullName>
    </submittedName>
</protein>
<reference evidence="1" key="1">
    <citation type="submission" date="2014-09" db="EMBL/GenBank/DDBJ databases">
        <authorList>
            <person name="Magalhaes I.L.F."/>
            <person name="Oliveira U."/>
            <person name="Santos F.R."/>
            <person name="Vidigal T.H.D.A."/>
            <person name="Brescovit A.D."/>
            <person name="Santos A.J."/>
        </authorList>
    </citation>
    <scope>NUCLEOTIDE SEQUENCE</scope>
    <source>
        <tissue evidence="1">Shoot tissue taken approximately 20 cm above the soil surface</tissue>
    </source>
</reference>
<dbReference type="EMBL" id="GBRH01231772">
    <property type="protein sequence ID" value="JAD66123.1"/>
    <property type="molecule type" value="Transcribed_RNA"/>
</dbReference>
<dbReference type="AlphaFoldDB" id="A0A0A9BVC1"/>
<organism evidence="1">
    <name type="scientific">Arundo donax</name>
    <name type="common">Giant reed</name>
    <name type="synonym">Donax arundinaceus</name>
    <dbReference type="NCBI Taxonomy" id="35708"/>
    <lineage>
        <taxon>Eukaryota</taxon>
        <taxon>Viridiplantae</taxon>
        <taxon>Streptophyta</taxon>
        <taxon>Embryophyta</taxon>
        <taxon>Tracheophyta</taxon>
        <taxon>Spermatophyta</taxon>
        <taxon>Magnoliopsida</taxon>
        <taxon>Liliopsida</taxon>
        <taxon>Poales</taxon>
        <taxon>Poaceae</taxon>
        <taxon>PACMAD clade</taxon>
        <taxon>Arundinoideae</taxon>
        <taxon>Arundineae</taxon>
        <taxon>Arundo</taxon>
    </lineage>
</organism>
<proteinExistence type="predicted"/>
<evidence type="ECO:0000313" key="1">
    <source>
        <dbReference type="EMBL" id="JAD66123.1"/>
    </source>
</evidence>
<reference evidence="1" key="2">
    <citation type="journal article" date="2015" name="Data Brief">
        <title>Shoot transcriptome of the giant reed, Arundo donax.</title>
        <authorList>
            <person name="Barrero R.A."/>
            <person name="Guerrero F.D."/>
            <person name="Moolhuijzen P."/>
            <person name="Goolsby J.A."/>
            <person name="Tidwell J."/>
            <person name="Bellgard S.E."/>
            <person name="Bellgard M.I."/>
        </authorList>
    </citation>
    <scope>NUCLEOTIDE SEQUENCE</scope>
    <source>
        <tissue evidence="1">Shoot tissue taken approximately 20 cm above the soil surface</tissue>
    </source>
</reference>
<sequence>MSCSCWFALFRRSQFVVDDGFVCDTDTFSEKECMQGWPNLHVVGIFRVMSSSSCFSNLGKLFDTFAFAVEMESYFWTIDTSDHMS</sequence>